<dbReference type="PANTHER" id="PTHR12081:SF25">
    <property type="entry name" value="TRANSCRIPTION FACTOR E2F7"/>
    <property type="match status" value="1"/>
</dbReference>
<keyword evidence="16" id="KW-1185">Reference proteome</keyword>
<keyword evidence="6" id="KW-0010">Activator</keyword>
<name>A0A8C9R4I4_SCLFO</name>
<feature type="compositionally biased region" description="Basic and acidic residues" evidence="13">
    <location>
        <begin position="249"/>
        <end position="260"/>
    </location>
</feature>
<reference evidence="15 16" key="1">
    <citation type="submission" date="2019-04" db="EMBL/GenBank/DDBJ databases">
        <authorList>
            <consortium name="Wellcome Sanger Institute Data Sharing"/>
        </authorList>
    </citation>
    <scope>NUCLEOTIDE SEQUENCE [LARGE SCALE GENOMIC DNA]</scope>
</reference>
<evidence type="ECO:0000256" key="4">
    <source>
        <dbReference type="ARBA" id="ARBA00023015"/>
    </source>
</evidence>
<dbReference type="GeneTree" id="ENSGT00940000157713"/>
<keyword evidence="8 12" id="KW-0539">Nucleus</keyword>
<evidence type="ECO:0000256" key="13">
    <source>
        <dbReference type="SAM" id="MobiDB-lite"/>
    </source>
</evidence>
<evidence type="ECO:0000256" key="7">
    <source>
        <dbReference type="ARBA" id="ARBA00023163"/>
    </source>
</evidence>
<evidence type="ECO:0000256" key="10">
    <source>
        <dbReference type="ARBA" id="ARBA00039675"/>
    </source>
</evidence>
<evidence type="ECO:0000256" key="1">
    <source>
        <dbReference type="ARBA" id="ARBA00004123"/>
    </source>
</evidence>
<dbReference type="SUPFAM" id="SSF46785">
    <property type="entry name" value="Winged helix' DNA-binding domain"/>
    <property type="match status" value="2"/>
</dbReference>
<dbReference type="FunFam" id="1.10.10.10:FF:000100">
    <property type="entry name" value="E2F transcription factor 8"/>
    <property type="match status" value="1"/>
</dbReference>
<dbReference type="GO" id="GO:0000981">
    <property type="term" value="F:DNA-binding transcription factor activity, RNA polymerase II-specific"/>
    <property type="evidence" value="ECO:0007669"/>
    <property type="project" value="TreeGrafter"/>
</dbReference>
<evidence type="ECO:0000256" key="2">
    <source>
        <dbReference type="ARBA" id="ARBA00010940"/>
    </source>
</evidence>
<evidence type="ECO:0000256" key="8">
    <source>
        <dbReference type="ARBA" id="ARBA00023242"/>
    </source>
</evidence>
<dbReference type="GO" id="GO:0002040">
    <property type="term" value="P:sprouting angiogenesis"/>
    <property type="evidence" value="ECO:0007669"/>
    <property type="project" value="Ensembl"/>
</dbReference>
<evidence type="ECO:0000256" key="9">
    <source>
        <dbReference type="ARBA" id="ARBA00023306"/>
    </source>
</evidence>
<dbReference type="InterPro" id="IPR003316">
    <property type="entry name" value="E2F_WHTH_DNA-bd_dom"/>
</dbReference>
<feature type="domain" description="E2F/DP family winged-helix DNA-binding" evidence="14">
    <location>
        <begin position="144"/>
        <end position="213"/>
    </location>
</feature>
<evidence type="ECO:0000256" key="5">
    <source>
        <dbReference type="ARBA" id="ARBA00023125"/>
    </source>
</evidence>
<dbReference type="SMART" id="SM01372">
    <property type="entry name" value="E2F_TDP"/>
    <property type="match status" value="2"/>
</dbReference>
<feature type="region of interest" description="Disordered" evidence="13">
    <location>
        <begin position="28"/>
        <end position="63"/>
    </location>
</feature>
<dbReference type="Pfam" id="PF02319">
    <property type="entry name" value="WHD_E2F_TDP"/>
    <property type="match status" value="2"/>
</dbReference>
<keyword evidence="3" id="KW-0678">Repressor</keyword>
<feature type="region of interest" description="Disordered" evidence="13">
    <location>
        <begin position="456"/>
        <end position="503"/>
    </location>
</feature>
<protein>
    <recommendedName>
        <fullName evidence="10">Transcription factor E2F7</fullName>
    </recommendedName>
</protein>
<dbReference type="InterPro" id="IPR036390">
    <property type="entry name" value="WH_DNA-bd_sf"/>
</dbReference>
<feature type="compositionally biased region" description="Polar residues" evidence="13">
    <location>
        <begin position="467"/>
        <end position="476"/>
    </location>
</feature>
<accession>A0A8C9R4I4</accession>
<dbReference type="GO" id="GO:0008045">
    <property type="term" value="P:motor neuron axon guidance"/>
    <property type="evidence" value="ECO:0007669"/>
    <property type="project" value="Ensembl"/>
</dbReference>
<dbReference type="AlphaFoldDB" id="A0A8C9R4I4"/>
<dbReference type="InterPro" id="IPR036388">
    <property type="entry name" value="WH-like_DNA-bd_sf"/>
</dbReference>
<evidence type="ECO:0000256" key="11">
    <source>
        <dbReference type="ARBA" id="ARBA00058973"/>
    </source>
</evidence>
<dbReference type="Gene3D" id="1.10.10.10">
    <property type="entry name" value="Winged helix-like DNA-binding domain superfamily/Winged helix DNA-binding domain"/>
    <property type="match status" value="2"/>
</dbReference>
<dbReference type="GO" id="GO:0090575">
    <property type="term" value="C:RNA polymerase II transcription regulator complex"/>
    <property type="evidence" value="ECO:0007669"/>
    <property type="project" value="TreeGrafter"/>
</dbReference>
<feature type="domain" description="E2F/DP family winged-helix DNA-binding" evidence="14">
    <location>
        <begin position="259"/>
        <end position="344"/>
    </location>
</feature>
<keyword evidence="7 12" id="KW-0804">Transcription</keyword>
<evidence type="ECO:0000256" key="6">
    <source>
        <dbReference type="ARBA" id="ARBA00023159"/>
    </source>
</evidence>
<organism evidence="15 16">
    <name type="scientific">Scleropages formosus</name>
    <name type="common">Asian bonytongue</name>
    <name type="synonym">Osteoglossum formosum</name>
    <dbReference type="NCBI Taxonomy" id="113540"/>
    <lineage>
        <taxon>Eukaryota</taxon>
        <taxon>Metazoa</taxon>
        <taxon>Chordata</taxon>
        <taxon>Craniata</taxon>
        <taxon>Vertebrata</taxon>
        <taxon>Euteleostomi</taxon>
        <taxon>Actinopterygii</taxon>
        <taxon>Neopterygii</taxon>
        <taxon>Teleostei</taxon>
        <taxon>Osteoglossocephala</taxon>
        <taxon>Osteoglossomorpha</taxon>
        <taxon>Osteoglossiformes</taxon>
        <taxon>Osteoglossidae</taxon>
        <taxon>Scleropages</taxon>
    </lineage>
</organism>
<proteinExistence type="inferred from homology"/>
<sequence length="503" mass="56071">MVILQRTGCLFSQMDVTCVALRHLMSPRRSRMDTDDEEEEENVYMEAKRTTPQKCDQTSKKDLNADQVHITPSKLQDRACGDPLTPTANLKMLISAASPDIRDREMRKVLFRPIENESDDLAVDEHDEVLQHEGTDEFEKKPSRKQKSLGLLCKKFLALYPNYPASSKTISISLDEVATNLGVERRRIYDIVNVLESLKLVSRVAKNQYVWHGQRQLRHTLRELHGLGRKLRYHLQMEQPGECGPRAPSHADEPAPDGRKDKSLRIMSQKFVTLFLVSKTQTITLDLAAKILIEESQDMASHSKYKTKVRRLYDIANVLTSLNLIKKVHVREERGRKPAFKWTGPVDFHSTSGKWCSWFKRNGQIEMLRVSFFYSPGLNKLNLLLSSGHTAGGLPLSSSTLPAIAFPYVLLPPSALSSYPLITSGLPVSSGSFVLSSSCGSGPTCSSVFSLQPQTPLTPKEAGSGGSQAFFQTPGTLGSADPKVARKRGSAQRRLEIGPLPTN</sequence>
<reference evidence="15" key="2">
    <citation type="submission" date="2025-08" db="UniProtKB">
        <authorList>
            <consortium name="Ensembl"/>
        </authorList>
    </citation>
    <scope>IDENTIFICATION</scope>
</reference>
<evidence type="ECO:0000256" key="3">
    <source>
        <dbReference type="ARBA" id="ARBA00022491"/>
    </source>
</evidence>
<keyword evidence="9" id="KW-0131">Cell cycle</keyword>
<comment type="subcellular location">
    <subcellularLocation>
        <location evidence="1 12">Nucleus</location>
    </subcellularLocation>
</comment>
<dbReference type="PANTHER" id="PTHR12081">
    <property type="entry name" value="TRANSCRIPTION FACTOR E2F"/>
    <property type="match status" value="1"/>
</dbReference>
<dbReference type="GO" id="GO:0045944">
    <property type="term" value="P:positive regulation of transcription by RNA polymerase II"/>
    <property type="evidence" value="ECO:0007669"/>
    <property type="project" value="Ensembl"/>
</dbReference>
<keyword evidence="4 12" id="KW-0805">Transcription regulation</keyword>
<comment type="similarity">
    <text evidence="2 12">Belongs to the E2F/DP family.</text>
</comment>
<keyword evidence="5 12" id="KW-0238">DNA-binding</keyword>
<feature type="compositionally biased region" description="Acidic residues" evidence="13">
    <location>
        <begin position="34"/>
        <end position="43"/>
    </location>
</feature>
<feature type="region of interest" description="Disordered" evidence="13">
    <location>
        <begin position="239"/>
        <end position="260"/>
    </location>
</feature>
<dbReference type="Proteomes" id="UP000694397">
    <property type="component" value="Chromosome 5"/>
</dbReference>
<dbReference type="GO" id="GO:0000978">
    <property type="term" value="F:RNA polymerase II cis-regulatory region sequence-specific DNA binding"/>
    <property type="evidence" value="ECO:0007669"/>
    <property type="project" value="InterPro"/>
</dbReference>
<reference evidence="15" key="3">
    <citation type="submission" date="2025-09" db="UniProtKB">
        <authorList>
            <consortium name="Ensembl"/>
        </authorList>
    </citation>
    <scope>IDENTIFICATION</scope>
</reference>
<evidence type="ECO:0000259" key="14">
    <source>
        <dbReference type="SMART" id="SM01372"/>
    </source>
</evidence>
<evidence type="ECO:0000313" key="16">
    <source>
        <dbReference type="Proteomes" id="UP000694397"/>
    </source>
</evidence>
<dbReference type="FunFam" id="1.10.10.10:FF:000073">
    <property type="entry name" value="E2F transcription factor 8"/>
    <property type="match status" value="1"/>
</dbReference>
<comment type="function">
    <text evidence="11">Atypical E2F transcription factor that participates in various processes such as angiogenesis and polyploidization of specialized cells. Mainly acts as a transcription repressor that binds DNA independently of DP proteins and specifically recognizes the E2 recognition site 5'-TTTC[CG]CGC-3'. Directly represses transcription of classical E2F transcription factors such as e2f1. Acts as a regulator of S-phase by recognizing and binding the E2-related site 5'-TTCCCGCC-3' and mediating repression of G1/S-regulated genes. Acts as a promoter of sprouting angiogenesis, possibly by acting as a transcription activator and promoting expression of vegfa.</text>
</comment>
<dbReference type="GO" id="GO:0001946">
    <property type="term" value="P:lymphangiogenesis"/>
    <property type="evidence" value="ECO:0007669"/>
    <property type="project" value="Ensembl"/>
</dbReference>
<dbReference type="InterPro" id="IPR015633">
    <property type="entry name" value="E2F"/>
</dbReference>
<gene>
    <name evidence="15" type="primary">E2F7</name>
</gene>
<dbReference type="OrthoDB" id="5318at2759"/>
<evidence type="ECO:0000256" key="12">
    <source>
        <dbReference type="RuleBase" id="RU003796"/>
    </source>
</evidence>
<dbReference type="Ensembl" id="ENSSFOT00015009125.2">
    <property type="protein sequence ID" value="ENSSFOP00015009000.2"/>
    <property type="gene ID" value="ENSSFOG00015005873.2"/>
</dbReference>
<dbReference type="GO" id="GO:0045892">
    <property type="term" value="P:negative regulation of DNA-templated transcription"/>
    <property type="evidence" value="ECO:0007669"/>
    <property type="project" value="Ensembl"/>
</dbReference>
<evidence type="ECO:0000313" key="15">
    <source>
        <dbReference type="Ensembl" id="ENSSFOP00015009000.2"/>
    </source>
</evidence>